<dbReference type="Pfam" id="PF02463">
    <property type="entry name" value="SMC_N"/>
    <property type="match status" value="1"/>
</dbReference>
<dbReference type="GO" id="GO:0003697">
    <property type="term" value="F:single-stranded DNA binding"/>
    <property type="evidence" value="ECO:0007669"/>
    <property type="project" value="TreeGrafter"/>
</dbReference>
<dbReference type="GO" id="GO:0000724">
    <property type="term" value="P:double-strand break repair via homologous recombination"/>
    <property type="evidence" value="ECO:0007669"/>
    <property type="project" value="TreeGrafter"/>
</dbReference>
<dbReference type="GO" id="GO:0030915">
    <property type="term" value="C:Smc5-Smc6 complex"/>
    <property type="evidence" value="ECO:0007669"/>
    <property type="project" value="TreeGrafter"/>
</dbReference>
<evidence type="ECO:0000313" key="7">
    <source>
        <dbReference type="Proteomes" id="UP000478008"/>
    </source>
</evidence>
<reference evidence="6 7" key="1">
    <citation type="submission" date="2019-07" db="EMBL/GenBank/DDBJ databases">
        <authorList>
            <person name="Friedrich A."/>
            <person name="Schacherer J."/>
        </authorList>
    </citation>
    <scope>NUCLEOTIDE SEQUENCE [LARGE SCALE GENOMIC DNA]</scope>
</reference>
<feature type="coiled-coil region" evidence="4">
    <location>
        <begin position="810"/>
        <end position="862"/>
    </location>
</feature>
<dbReference type="GO" id="GO:0007059">
    <property type="term" value="P:chromosome segregation"/>
    <property type="evidence" value="ECO:0007669"/>
    <property type="project" value="UniProtKB-ARBA"/>
</dbReference>
<feature type="coiled-coil region" evidence="4">
    <location>
        <begin position="899"/>
        <end position="933"/>
    </location>
</feature>
<dbReference type="InterPro" id="IPR027417">
    <property type="entry name" value="P-loop_NTPase"/>
</dbReference>
<protein>
    <recommendedName>
        <fullName evidence="2">Structural maintenance of chromosomes protein 5</fullName>
    </recommendedName>
</protein>
<evidence type="ECO:0000256" key="3">
    <source>
        <dbReference type="ARBA" id="ARBA00023054"/>
    </source>
</evidence>
<dbReference type="GO" id="GO:0005634">
    <property type="term" value="C:nucleus"/>
    <property type="evidence" value="ECO:0007669"/>
    <property type="project" value="TreeGrafter"/>
</dbReference>
<dbReference type="EMBL" id="CABFWN010000004">
    <property type="protein sequence ID" value="VUG18912.1"/>
    <property type="molecule type" value="Genomic_DNA"/>
</dbReference>
<comment type="similarity">
    <text evidence="1">Belongs to the SMC family. SMC5 subfamily.</text>
</comment>
<accession>A0A7D9D1U0</accession>
<evidence type="ECO:0000256" key="2">
    <source>
        <dbReference type="ARBA" id="ARBA00018687"/>
    </source>
</evidence>
<dbReference type="Proteomes" id="UP000478008">
    <property type="component" value="Unassembled WGS sequence"/>
</dbReference>
<organism evidence="6 7">
    <name type="scientific">Dekkera bruxellensis</name>
    <name type="common">Brettanomyces custersii</name>
    <dbReference type="NCBI Taxonomy" id="5007"/>
    <lineage>
        <taxon>Eukaryota</taxon>
        <taxon>Fungi</taxon>
        <taxon>Dikarya</taxon>
        <taxon>Ascomycota</taxon>
        <taxon>Saccharomycotina</taxon>
        <taxon>Pichiomycetes</taxon>
        <taxon>Pichiales</taxon>
        <taxon>Pichiaceae</taxon>
        <taxon>Brettanomyces</taxon>
    </lineage>
</organism>
<dbReference type="PANTHER" id="PTHR45916:SF1">
    <property type="entry name" value="STRUCTURAL MAINTENANCE OF CHROMOSOMES PROTEIN 5"/>
    <property type="match status" value="1"/>
</dbReference>
<keyword evidence="3 4" id="KW-0175">Coiled coil</keyword>
<evidence type="ECO:0000313" key="6">
    <source>
        <dbReference type="EMBL" id="VUG18912.1"/>
    </source>
</evidence>
<evidence type="ECO:0000256" key="4">
    <source>
        <dbReference type="SAM" id="Coils"/>
    </source>
</evidence>
<dbReference type="SUPFAM" id="SSF52540">
    <property type="entry name" value="P-loop containing nucleoside triphosphate hydrolases"/>
    <property type="match status" value="2"/>
</dbReference>
<proteinExistence type="inferred from homology"/>
<evidence type="ECO:0000259" key="5">
    <source>
        <dbReference type="Pfam" id="PF02463"/>
    </source>
</evidence>
<keyword evidence="7" id="KW-1185">Reference proteome</keyword>
<dbReference type="AlphaFoldDB" id="A0A7D9D1U0"/>
<feature type="coiled-coil region" evidence="4">
    <location>
        <begin position="201"/>
        <end position="252"/>
    </location>
</feature>
<gene>
    <name evidence="6" type="ORF">DEBR0S4_05556G</name>
</gene>
<dbReference type="InterPro" id="IPR003395">
    <property type="entry name" value="RecF/RecN/SMC_N"/>
</dbReference>
<feature type="domain" description="RecF/RecN/SMC N-terminal" evidence="5">
    <location>
        <begin position="39"/>
        <end position="1066"/>
    </location>
</feature>
<sequence>MSRTATEANLVSIREMLPKRLRTARKVDVSGFRRGSIIRAKLRNFMSYSLAEFHFGPRMNLIVGPNGSGKSTFVCAVCIALAGKLDFLGKASMTVDQFIKMGERQGYIELEMKAQGQNETVVIRRTLSRDAKSIWYVDGQQATENSVRALLKTSNIELGNLCQFLPQDRVAKFASLKPEELLRELERIYQDGKLLEQHERLDTLYGERQRKRRDAEDAQRRLAELHQRQQALEEHAAQLREFRRLEDELRRLGSVRTYARLEARRTVEAQSKEEYRSAVEAVRGYERQVGPWRAEIAQMAASATDHLETSKQHAAAQDKYKARAERRMAALDGIGGEIERLESKKEYISTRMEARIQKLRGLTQELAQCEQTKRKIDLLDTAQMEVLRVDREKYTAQAEAQREQVQALREQVRELVKGHERRIQSADELRKQLGSNDRLLTLDRRRFGNVIECVKLVRREGAKLHLNCFEPPAVSVRVKDPRCAPALERLVRATNMNAFTIANGFEYDKLTKFLYDEHYRFGRGVSVRTLGRSAQDPQQLHGCVSAEALQRLGFAGFVSDFIDGPPEVVRMLCENEDLHNTPICFGEMPAQQIEALTRRIASGELKFRRVVIGDSIYQFMRSSFGRRQLSTVIRTIPQRSAIFGRGISEEQRRQVAARIAELDAQAEKQADAQEAADAKAAQEAGALEKTSGILHEIRAKMSHQRNQQEALVKCETRISTLRDELEVEKRALRKMKRREVGARASGGSSEQSEMRRLLAQLRAKRERQMDMLAEIEPVIGKMCAQGERAAQVNLQRLEEENRRTILSGFMDSAEVRRQELAQQKQVAKEKFVAVKVEYQAALEKYRREVECYSAEKRAQVRETIEQLKQRSLLSPEGVAAEENRVKSAMRLQRSGTGGASFSIEMLEQNERAIAQLEQQVPQLQDSLRQVQQAMDEVVHVWKPQLDQLVKRIGADFGASMAEVASAGDVRLDCESENYAEWKLRILVSFRDSEEMVQLNAAQQSGGEKSVTTAVFLNSLQGLTNTPFRIVDEINQGMDSHNERRVHEMIVRKATSVVGASQYFLITPKLLTDLFYTEDMDIHCIFAGMWLPPCEDKPQFLEMGELCKFVGPD</sequence>
<evidence type="ECO:0000256" key="1">
    <source>
        <dbReference type="ARBA" id="ARBA00010171"/>
    </source>
</evidence>
<name>A0A7D9D1U0_DEKBR</name>
<feature type="coiled-coil region" evidence="4">
    <location>
        <begin position="711"/>
        <end position="738"/>
    </location>
</feature>
<dbReference type="PANTHER" id="PTHR45916">
    <property type="entry name" value="STRUCTURAL MAINTENANCE OF CHROMOSOMES PROTEIN 5"/>
    <property type="match status" value="1"/>
</dbReference>
<dbReference type="Gene3D" id="3.40.50.300">
    <property type="entry name" value="P-loop containing nucleotide triphosphate hydrolases"/>
    <property type="match status" value="2"/>
</dbReference>
<feature type="coiled-coil region" evidence="4">
    <location>
        <begin position="352"/>
        <end position="429"/>
    </location>
</feature>